<dbReference type="SUPFAM" id="SSF56672">
    <property type="entry name" value="DNA/RNA polymerases"/>
    <property type="match status" value="1"/>
</dbReference>
<dbReference type="AlphaFoldDB" id="A0A0C9VF86"/>
<dbReference type="InterPro" id="IPR043502">
    <property type="entry name" value="DNA/RNA_pol_sf"/>
</dbReference>
<evidence type="ECO:0000313" key="1">
    <source>
        <dbReference type="EMBL" id="KIJ40082.1"/>
    </source>
</evidence>
<dbReference type="EMBL" id="KN837147">
    <property type="protein sequence ID" value="KIJ40082.1"/>
    <property type="molecule type" value="Genomic_DNA"/>
</dbReference>
<dbReference type="Proteomes" id="UP000054279">
    <property type="component" value="Unassembled WGS sequence"/>
</dbReference>
<keyword evidence="2" id="KW-1185">Reference proteome</keyword>
<protein>
    <submittedName>
        <fullName evidence="1">Uncharacterized protein</fullName>
    </submittedName>
</protein>
<dbReference type="HOGENOM" id="CLU_047281_1_0_1"/>
<feature type="non-terminal residue" evidence="1">
    <location>
        <position position="1"/>
    </location>
</feature>
<gene>
    <name evidence="1" type="ORF">M422DRAFT_174233</name>
</gene>
<proteinExistence type="predicted"/>
<reference evidence="1 2" key="1">
    <citation type="submission" date="2014-06" db="EMBL/GenBank/DDBJ databases">
        <title>Evolutionary Origins and Diversification of the Mycorrhizal Mutualists.</title>
        <authorList>
            <consortium name="DOE Joint Genome Institute"/>
            <consortium name="Mycorrhizal Genomics Consortium"/>
            <person name="Kohler A."/>
            <person name="Kuo A."/>
            <person name="Nagy L.G."/>
            <person name="Floudas D."/>
            <person name="Copeland A."/>
            <person name="Barry K.W."/>
            <person name="Cichocki N."/>
            <person name="Veneault-Fourrey C."/>
            <person name="LaButti K."/>
            <person name="Lindquist E.A."/>
            <person name="Lipzen A."/>
            <person name="Lundell T."/>
            <person name="Morin E."/>
            <person name="Murat C."/>
            <person name="Riley R."/>
            <person name="Ohm R."/>
            <person name="Sun H."/>
            <person name="Tunlid A."/>
            <person name="Henrissat B."/>
            <person name="Grigoriev I.V."/>
            <person name="Hibbett D.S."/>
            <person name="Martin F."/>
        </authorList>
    </citation>
    <scope>NUCLEOTIDE SEQUENCE [LARGE SCALE GENOMIC DNA]</scope>
    <source>
        <strain evidence="1 2">SS14</strain>
    </source>
</reference>
<dbReference type="OrthoDB" id="1750432at2759"/>
<accession>A0A0C9VF86</accession>
<evidence type="ECO:0000313" key="2">
    <source>
        <dbReference type="Proteomes" id="UP000054279"/>
    </source>
</evidence>
<organism evidence="1 2">
    <name type="scientific">Sphaerobolus stellatus (strain SS14)</name>
    <dbReference type="NCBI Taxonomy" id="990650"/>
    <lineage>
        <taxon>Eukaryota</taxon>
        <taxon>Fungi</taxon>
        <taxon>Dikarya</taxon>
        <taxon>Basidiomycota</taxon>
        <taxon>Agaricomycotina</taxon>
        <taxon>Agaricomycetes</taxon>
        <taxon>Phallomycetidae</taxon>
        <taxon>Geastrales</taxon>
        <taxon>Sphaerobolaceae</taxon>
        <taxon>Sphaerobolus</taxon>
    </lineage>
</organism>
<sequence length="173" mass="19976">YQDIKEMRRFDILNLENYDIILGMPFLFQHKVTLTLNPTPVLINSIHPMEMKGPDIIHIFSLAVTFVEEDLQEIRYALMKEAADLCRSAEDTPLPPLQAINHRIPLKDPGKVYSWHPSRCPEALRHIWQKKCDSYIQTGRWKYVMGQNSCPMLLVNKKPGPGGELGLQQCITY</sequence>
<name>A0A0C9VF86_SPHS4</name>